<evidence type="ECO:0000256" key="15">
    <source>
        <dbReference type="ARBA" id="ARBA00023239"/>
    </source>
</evidence>
<evidence type="ECO:0000313" key="21">
    <source>
        <dbReference type="Proteomes" id="UP000694308"/>
    </source>
</evidence>
<dbReference type="Pfam" id="PF01761">
    <property type="entry name" value="DHQ_synthase"/>
    <property type="match status" value="1"/>
</dbReference>
<dbReference type="InterPro" id="IPR030963">
    <property type="entry name" value="DHQ_synth_fam"/>
</dbReference>
<evidence type="ECO:0000256" key="1">
    <source>
        <dbReference type="ARBA" id="ARBA00001393"/>
    </source>
</evidence>
<keyword evidence="12 17" id="KW-0862">Zinc</keyword>
<dbReference type="EC" id="4.2.3.4" evidence="6 17"/>
<feature type="binding site" evidence="17">
    <location>
        <position position="152"/>
    </location>
    <ligand>
        <name>NAD(+)</name>
        <dbReference type="ChEBI" id="CHEBI:57540"/>
    </ligand>
</feature>
<evidence type="ECO:0000256" key="4">
    <source>
        <dbReference type="ARBA" id="ARBA00004661"/>
    </source>
</evidence>
<keyword evidence="9 17" id="KW-0028">Amino-acid biosynthesis</keyword>
<evidence type="ECO:0000256" key="9">
    <source>
        <dbReference type="ARBA" id="ARBA00022605"/>
    </source>
</evidence>
<evidence type="ECO:0000256" key="13">
    <source>
        <dbReference type="ARBA" id="ARBA00023027"/>
    </source>
</evidence>
<evidence type="ECO:0000256" key="16">
    <source>
        <dbReference type="ARBA" id="ARBA00023285"/>
    </source>
</evidence>
<comment type="caution">
    <text evidence="20">The sequence shown here is derived from an EMBL/GenBank/DDBJ whole genome shotgun (WGS) entry which is preliminary data.</text>
</comment>
<evidence type="ECO:0000256" key="14">
    <source>
        <dbReference type="ARBA" id="ARBA00023141"/>
    </source>
</evidence>
<dbReference type="CDD" id="cd08195">
    <property type="entry name" value="DHQS"/>
    <property type="match status" value="1"/>
</dbReference>
<dbReference type="PANTHER" id="PTHR43622:SF7">
    <property type="entry name" value="3-DEHYDROQUINATE SYNTHASE, CHLOROPLASTIC"/>
    <property type="match status" value="1"/>
</dbReference>
<feature type="binding site" evidence="17">
    <location>
        <position position="143"/>
    </location>
    <ligand>
        <name>NAD(+)</name>
        <dbReference type="ChEBI" id="CHEBI:57540"/>
    </ligand>
</feature>
<keyword evidence="15 17" id="KW-0456">Lyase</keyword>
<keyword evidence="11 17" id="KW-0547">Nucleotide-binding</keyword>
<evidence type="ECO:0000256" key="7">
    <source>
        <dbReference type="ARBA" id="ARBA00017684"/>
    </source>
</evidence>
<evidence type="ECO:0000256" key="6">
    <source>
        <dbReference type="ARBA" id="ARBA00013031"/>
    </source>
</evidence>
<keyword evidence="21" id="KW-1185">Reference proteome</keyword>
<dbReference type="InterPro" id="IPR030960">
    <property type="entry name" value="DHQS/DOIS_N"/>
</dbReference>
<keyword evidence="13 17" id="KW-0520">NAD</keyword>
<dbReference type="AlphaFoldDB" id="A0A949TM10"/>
<feature type="binding site" evidence="17">
    <location>
        <position position="185"/>
    </location>
    <ligand>
        <name>Zn(2+)</name>
        <dbReference type="ChEBI" id="CHEBI:29105"/>
    </ligand>
</feature>
<evidence type="ECO:0000256" key="5">
    <source>
        <dbReference type="ARBA" id="ARBA00005412"/>
    </source>
</evidence>
<evidence type="ECO:0000313" key="20">
    <source>
        <dbReference type="EMBL" id="MBV7274830.1"/>
    </source>
</evidence>
<dbReference type="GO" id="GO:0003856">
    <property type="term" value="F:3-dehydroquinate synthase activity"/>
    <property type="evidence" value="ECO:0007669"/>
    <property type="project" value="UniProtKB-UniRule"/>
</dbReference>
<accession>A0A949TM10</accession>
<keyword evidence="10 17" id="KW-0479">Metal-binding</keyword>
<dbReference type="RefSeq" id="WP_218321888.1">
    <property type="nucleotide sequence ID" value="NZ_JAEEGC010000099.1"/>
</dbReference>
<sequence>MSTININLKHTKYTIHIEKGLLDSIGENVYRIYKGKKIVLVTDKNVEKFYLEKVLKSLRDNKFEVEYISIKPGEQSKTLNTLEEVYKKFCEYELKRGDLIISLGGGVVGDLTGFAAATYLRGIKYIQIPTSLLAQVDSSIGGKVAVDLPYGKNLVGSFYHPQAVFIDTKVLNTLEEKFFNDGMAEVIKYGLIRDKTIVDSISNYSNKEEVLDNIEEIIYKCCSIKKSVVENDEKDIGERMILNFGHTLGHCVEKYFNYEAYTHGEAVAIGMAHITKRSENMGITEKGTFDYIKQVLQKYKLPLEMPNIDYNELCKIIRRDKKAEEGSINLIMLTKVGESRIINTDIDDIEKYII</sequence>
<evidence type="ECO:0000256" key="10">
    <source>
        <dbReference type="ARBA" id="ARBA00022723"/>
    </source>
</evidence>
<comment type="function">
    <text evidence="17">Catalyzes the conversion of 3-deoxy-D-arabino-heptulosonate 7-phosphate (DAHP) to dehydroquinate (DHQ).</text>
</comment>
<feature type="binding site" evidence="17">
    <location>
        <begin position="130"/>
        <end position="131"/>
    </location>
    <ligand>
        <name>NAD(+)</name>
        <dbReference type="ChEBI" id="CHEBI:57540"/>
    </ligand>
</feature>
<dbReference type="FunFam" id="3.40.50.1970:FF:000001">
    <property type="entry name" value="3-dehydroquinate synthase"/>
    <property type="match status" value="1"/>
</dbReference>
<gene>
    <name evidence="17" type="primary">aroB</name>
    <name evidence="20" type="ORF">I6U48_18190</name>
</gene>
<comment type="catalytic activity">
    <reaction evidence="1 17">
        <text>7-phospho-2-dehydro-3-deoxy-D-arabino-heptonate = 3-dehydroquinate + phosphate</text>
        <dbReference type="Rhea" id="RHEA:21968"/>
        <dbReference type="ChEBI" id="CHEBI:32364"/>
        <dbReference type="ChEBI" id="CHEBI:43474"/>
        <dbReference type="ChEBI" id="CHEBI:58394"/>
        <dbReference type="EC" id="4.2.3.4"/>
    </reaction>
</comment>
<dbReference type="GO" id="GO:0009423">
    <property type="term" value="P:chorismate biosynthetic process"/>
    <property type="evidence" value="ECO:0007669"/>
    <property type="project" value="UniProtKB-UniRule"/>
</dbReference>
<comment type="cofactor">
    <cofactor evidence="17">
        <name>Co(2+)</name>
        <dbReference type="ChEBI" id="CHEBI:48828"/>
    </cofactor>
    <cofactor evidence="17">
        <name>Zn(2+)</name>
        <dbReference type="ChEBI" id="CHEBI:29105"/>
    </cofactor>
    <text evidence="17">Binds 1 divalent metal cation per subunit. Can use either Co(2+) or Zn(2+).</text>
</comment>
<comment type="pathway">
    <text evidence="4 17">Metabolic intermediate biosynthesis; chorismate biosynthesis; chorismate from D-erythrose 4-phosphate and phosphoenolpyruvate: step 2/7.</text>
</comment>
<organism evidence="20 21">
    <name type="scientific">Clostridium thailandense</name>
    <dbReference type="NCBI Taxonomy" id="2794346"/>
    <lineage>
        <taxon>Bacteria</taxon>
        <taxon>Bacillati</taxon>
        <taxon>Bacillota</taxon>
        <taxon>Clostridia</taxon>
        <taxon>Eubacteriales</taxon>
        <taxon>Clostridiaceae</taxon>
        <taxon>Clostridium</taxon>
    </lineage>
</organism>
<comment type="caution">
    <text evidence="17">Lacks conserved residue(s) required for the propagation of feature annotation.</text>
</comment>
<comment type="cofactor">
    <cofactor evidence="2 17">
        <name>NAD(+)</name>
        <dbReference type="ChEBI" id="CHEBI:57540"/>
    </cofactor>
</comment>
<dbReference type="InterPro" id="IPR016037">
    <property type="entry name" value="DHQ_synth_AroB"/>
</dbReference>
<dbReference type="GO" id="GO:0009073">
    <property type="term" value="P:aromatic amino acid family biosynthetic process"/>
    <property type="evidence" value="ECO:0007669"/>
    <property type="project" value="UniProtKB-KW"/>
</dbReference>
<protein>
    <recommendedName>
        <fullName evidence="7 17">3-dehydroquinate synthase</fullName>
        <shortName evidence="17">DHQS</shortName>
        <ecNumber evidence="6 17">4.2.3.4</ecNumber>
    </recommendedName>
</protein>
<reference evidence="20" key="1">
    <citation type="submission" date="2020-12" db="EMBL/GenBank/DDBJ databases">
        <title>Clostridium thailandense sp. nov., a novel acetogenic bacterium isolated from peat land soil in Thailand.</title>
        <authorList>
            <person name="Chaikitkaew S."/>
            <person name="Birkeland N.K."/>
        </authorList>
    </citation>
    <scope>NUCLEOTIDE SEQUENCE</scope>
    <source>
        <strain evidence="20">PL3</strain>
    </source>
</reference>
<keyword evidence="8 17" id="KW-0963">Cytoplasm</keyword>
<feature type="domain" description="3-dehydroquinate synthase C-terminal" evidence="19">
    <location>
        <begin position="182"/>
        <end position="323"/>
    </location>
</feature>
<dbReference type="HAMAP" id="MF_00110">
    <property type="entry name" value="DHQ_synthase"/>
    <property type="match status" value="1"/>
</dbReference>
<evidence type="ECO:0000256" key="11">
    <source>
        <dbReference type="ARBA" id="ARBA00022741"/>
    </source>
</evidence>
<dbReference type="GO" id="GO:0000166">
    <property type="term" value="F:nucleotide binding"/>
    <property type="evidence" value="ECO:0007669"/>
    <property type="project" value="UniProtKB-KW"/>
</dbReference>
<dbReference type="NCBIfam" id="TIGR01357">
    <property type="entry name" value="aroB"/>
    <property type="match status" value="1"/>
</dbReference>
<dbReference type="Proteomes" id="UP000694308">
    <property type="component" value="Unassembled WGS sequence"/>
</dbReference>
<feature type="binding site" evidence="17">
    <location>
        <begin position="106"/>
        <end position="110"/>
    </location>
    <ligand>
        <name>NAD(+)</name>
        <dbReference type="ChEBI" id="CHEBI:57540"/>
    </ligand>
</feature>
<dbReference type="GO" id="GO:0005737">
    <property type="term" value="C:cytoplasm"/>
    <property type="evidence" value="ECO:0007669"/>
    <property type="project" value="UniProtKB-SubCell"/>
</dbReference>
<evidence type="ECO:0000259" key="18">
    <source>
        <dbReference type="Pfam" id="PF01761"/>
    </source>
</evidence>
<keyword evidence="16 17" id="KW-0170">Cobalt</keyword>
<dbReference type="GO" id="GO:0008652">
    <property type="term" value="P:amino acid biosynthetic process"/>
    <property type="evidence" value="ECO:0007669"/>
    <property type="project" value="UniProtKB-KW"/>
</dbReference>
<dbReference type="InterPro" id="IPR050071">
    <property type="entry name" value="Dehydroquinate_synthase"/>
</dbReference>
<dbReference type="PANTHER" id="PTHR43622">
    <property type="entry name" value="3-DEHYDROQUINATE SYNTHASE"/>
    <property type="match status" value="1"/>
</dbReference>
<evidence type="ECO:0000256" key="12">
    <source>
        <dbReference type="ARBA" id="ARBA00022833"/>
    </source>
</evidence>
<evidence type="ECO:0000256" key="3">
    <source>
        <dbReference type="ARBA" id="ARBA00004496"/>
    </source>
</evidence>
<evidence type="ECO:0000256" key="8">
    <source>
        <dbReference type="ARBA" id="ARBA00022490"/>
    </source>
</evidence>
<proteinExistence type="inferred from homology"/>
<dbReference type="Pfam" id="PF24621">
    <property type="entry name" value="DHQS_C"/>
    <property type="match status" value="1"/>
</dbReference>
<evidence type="ECO:0000256" key="2">
    <source>
        <dbReference type="ARBA" id="ARBA00001911"/>
    </source>
</evidence>
<comment type="subcellular location">
    <subcellularLocation>
        <location evidence="3 17">Cytoplasm</location>
    </subcellularLocation>
</comment>
<name>A0A949TM10_9CLOT</name>
<dbReference type="InterPro" id="IPR056179">
    <property type="entry name" value="DHQS_C"/>
</dbReference>
<dbReference type="GO" id="GO:0046872">
    <property type="term" value="F:metal ion binding"/>
    <property type="evidence" value="ECO:0007669"/>
    <property type="project" value="UniProtKB-KW"/>
</dbReference>
<dbReference type="EMBL" id="JAEEGC010000099">
    <property type="protein sequence ID" value="MBV7274830.1"/>
    <property type="molecule type" value="Genomic_DNA"/>
</dbReference>
<evidence type="ECO:0000259" key="19">
    <source>
        <dbReference type="Pfam" id="PF24621"/>
    </source>
</evidence>
<feature type="binding site" evidence="17">
    <location>
        <position position="246"/>
    </location>
    <ligand>
        <name>Zn(2+)</name>
        <dbReference type="ChEBI" id="CHEBI:29105"/>
    </ligand>
</feature>
<keyword evidence="14 17" id="KW-0057">Aromatic amino acid biosynthesis</keyword>
<evidence type="ECO:0000256" key="17">
    <source>
        <dbReference type="HAMAP-Rule" id="MF_00110"/>
    </source>
</evidence>
<feature type="domain" description="3-dehydroquinate synthase N-terminal" evidence="18">
    <location>
        <begin position="68"/>
        <end position="179"/>
    </location>
</feature>
<feature type="binding site" evidence="17">
    <location>
        <position position="263"/>
    </location>
    <ligand>
        <name>Zn(2+)</name>
        <dbReference type="ChEBI" id="CHEBI:29105"/>
    </ligand>
</feature>
<comment type="similarity">
    <text evidence="5 17">Belongs to the sugar phosphate cyclases superfamily. Dehydroquinate synthase family.</text>
</comment>
<dbReference type="PIRSF" id="PIRSF001455">
    <property type="entry name" value="DHQ_synth"/>
    <property type="match status" value="1"/>
</dbReference>